<feature type="transmembrane region" description="Helical" evidence="5">
    <location>
        <begin position="115"/>
        <end position="134"/>
    </location>
</feature>
<dbReference type="RefSeq" id="WP_348737560.1">
    <property type="nucleotide sequence ID" value="NZ_CAXJRC010000009.1"/>
</dbReference>
<dbReference type="EMBL" id="CAXJRC010000009">
    <property type="protein sequence ID" value="CAL2105743.1"/>
    <property type="molecule type" value="Genomic_DNA"/>
</dbReference>
<evidence type="ECO:0000256" key="1">
    <source>
        <dbReference type="ARBA" id="ARBA00004141"/>
    </source>
</evidence>
<feature type="domain" description="O-antigen ligase-related" evidence="6">
    <location>
        <begin position="205"/>
        <end position="350"/>
    </location>
</feature>
<keyword evidence="2 5" id="KW-0812">Transmembrane</keyword>
<dbReference type="InterPro" id="IPR051533">
    <property type="entry name" value="WaaL-like"/>
</dbReference>
<dbReference type="InterPro" id="IPR007016">
    <property type="entry name" value="O-antigen_ligase-rel_domated"/>
</dbReference>
<dbReference type="PANTHER" id="PTHR37422">
    <property type="entry name" value="TEICHURONIC ACID BIOSYNTHESIS PROTEIN TUAE"/>
    <property type="match status" value="1"/>
</dbReference>
<organism evidence="7 8">
    <name type="scientific">Tenacibaculum vairaonense</name>
    <dbReference type="NCBI Taxonomy" id="3137860"/>
    <lineage>
        <taxon>Bacteria</taxon>
        <taxon>Pseudomonadati</taxon>
        <taxon>Bacteroidota</taxon>
        <taxon>Flavobacteriia</taxon>
        <taxon>Flavobacteriales</taxon>
        <taxon>Flavobacteriaceae</taxon>
        <taxon>Tenacibaculum</taxon>
    </lineage>
</organism>
<feature type="transmembrane region" description="Helical" evidence="5">
    <location>
        <begin position="205"/>
        <end position="235"/>
    </location>
</feature>
<keyword evidence="8" id="KW-1185">Reference proteome</keyword>
<proteinExistence type="predicted"/>
<feature type="transmembrane region" description="Helical" evidence="5">
    <location>
        <begin position="373"/>
        <end position="400"/>
    </location>
</feature>
<feature type="transmembrane region" description="Helical" evidence="5">
    <location>
        <begin position="247"/>
        <end position="268"/>
    </location>
</feature>
<feature type="transmembrane region" description="Helical" evidence="5">
    <location>
        <begin position="30"/>
        <end position="47"/>
    </location>
</feature>
<protein>
    <recommendedName>
        <fullName evidence="6">O-antigen ligase-related domain-containing protein</fullName>
    </recommendedName>
</protein>
<keyword evidence="4 5" id="KW-0472">Membrane</keyword>
<evidence type="ECO:0000256" key="4">
    <source>
        <dbReference type="ARBA" id="ARBA00023136"/>
    </source>
</evidence>
<feature type="transmembrane region" description="Helical" evidence="5">
    <location>
        <begin position="82"/>
        <end position="103"/>
    </location>
</feature>
<comment type="caution">
    <text evidence="7">The sequence shown here is derived from an EMBL/GenBank/DDBJ whole genome shotgun (WGS) entry which is preliminary data.</text>
</comment>
<dbReference type="Pfam" id="PF04932">
    <property type="entry name" value="Wzy_C"/>
    <property type="match status" value="1"/>
</dbReference>
<evidence type="ECO:0000256" key="5">
    <source>
        <dbReference type="SAM" id="Phobius"/>
    </source>
</evidence>
<reference evidence="7 8" key="1">
    <citation type="submission" date="2024-05" db="EMBL/GenBank/DDBJ databases">
        <authorList>
            <person name="Duchaud E."/>
        </authorList>
    </citation>
    <scope>NUCLEOTIDE SEQUENCE [LARGE SCALE GENOMIC DNA]</scope>
    <source>
        <strain evidence="7">Ena-SAMPLE-TAB-13-05-2024-13:56:06:370-140305</strain>
    </source>
</reference>
<evidence type="ECO:0000256" key="2">
    <source>
        <dbReference type="ARBA" id="ARBA00022692"/>
    </source>
</evidence>
<accession>A0ABM9PJC4</accession>
<comment type="subcellular location">
    <subcellularLocation>
        <location evidence="1">Membrane</location>
        <topology evidence="1">Multi-pass membrane protein</topology>
    </subcellularLocation>
</comment>
<evidence type="ECO:0000259" key="6">
    <source>
        <dbReference type="Pfam" id="PF04932"/>
    </source>
</evidence>
<sequence length="412" mass="48386">MIRKLFLAFVFFAPFTSFFAISAWLRVPVVINQLLFLTVLVAIFKRNKVKIKWIFKEDLYILAFFGLVWLSFLLGFKEKRSFNHSLAYTNSIMFFFFLSKYVIEILKIKAFEISKVIYYSFLSSSYIIVLDFLGKNLFNLELRNMYTTVDWAVSNMDYFIRNKLFRVGGVAEEPGSMALFYNIYFGISLYYLNQKINNKTKIVGMFFLFSFCHFALFSNAGIALAIVSLILIFLTNKFQTQTISKAQLIWIMISFLALFSAIFIIYIFNFEEIQNSIEKFINKLMFDENRKYSSSGQRLKQWSRAIQNFFSRPIFGYGPGFGVNQDAEGYLSVYLTILADLGIMAFLFFFSFIERIFFKLNTLPIKTRSFLLFSLITSTIHLFIVADFYHAPFWILLVLIQTIYKENKTIKL</sequence>
<feature type="transmembrane region" description="Helical" evidence="5">
    <location>
        <begin position="331"/>
        <end position="353"/>
    </location>
</feature>
<evidence type="ECO:0000256" key="3">
    <source>
        <dbReference type="ARBA" id="ARBA00022989"/>
    </source>
</evidence>
<feature type="transmembrane region" description="Helical" evidence="5">
    <location>
        <begin position="175"/>
        <end position="193"/>
    </location>
</feature>
<evidence type="ECO:0000313" key="7">
    <source>
        <dbReference type="EMBL" id="CAL2105743.1"/>
    </source>
</evidence>
<keyword evidence="3 5" id="KW-1133">Transmembrane helix</keyword>
<evidence type="ECO:0000313" key="8">
    <source>
        <dbReference type="Proteomes" id="UP001497602"/>
    </source>
</evidence>
<dbReference type="PANTHER" id="PTHR37422:SF17">
    <property type="entry name" value="O-ANTIGEN LIGASE"/>
    <property type="match status" value="1"/>
</dbReference>
<gene>
    <name evidence="7" type="ORF">T190115A13A_180072</name>
</gene>
<dbReference type="Proteomes" id="UP001497602">
    <property type="component" value="Unassembled WGS sequence"/>
</dbReference>
<feature type="transmembrane region" description="Helical" evidence="5">
    <location>
        <begin position="59"/>
        <end position="76"/>
    </location>
</feature>
<name>A0ABM9PJC4_9FLAO</name>